<proteinExistence type="predicted"/>
<evidence type="ECO:0000313" key="1">
    <source>
        <dbReference type="EMBL" id="CAL5228251.1"/>
    </source>
</evidence>
<dbReference type="Proteomes" id="UP001497392">
    <property type="component" value="Unassembled WGS sequence"/>
</dbReference>
<dbReference type="PANTHER" id="PTHR35716">
    <property type="entry name" value="OS05G0574700 PROTEIN-RELATED"/>
    <property type="match status" value="1"/>
</dbReference>
<protein>
    <submittedName>
        <fullName evidence="1">G11352 protein</fullName>
    </submittedName>
</protein>
<accession>A0ABP1GBV8</accession>
<dbReference type="EMBL" id="CAXHTA020000018">
    <property type="protein sequence ID" value="CAL5228251.1"/>
    <property type="molecule type" value="Genomic_DNA"/>
</dbReference>
<reference evidence="1 2" key="1">
    <citation type="submission" date="2024-06" db="EMBL/GenBank/DDBJ databases">
        <authorList>
            <person name="Kraege A."/>
            <person name="Thomma B."/>
        </authorList>
    </citation>
    <scope>NUCLEOTIDE SEQUENCE [LARGE SCALE GENOMIC DNA]</scope>
</reference>
<name>A0ABP1GBV8_9CHLO</name>
<evidence type="ECO:0000313" key="2">
    <source>
        <dbReference type="Proteomes" id="UP001497392"/>
    </source>
</evidence>
<gene>
    <name evidence="1" type="primary">g11352</name>
    <name evidence="1" type="ORF">VP750_LOCUS10157</name>
</gene>
<sequence>MGCLGPTRWHVARSHHSSVDKGSRSHKNVRRAAIVGPEGGEYIPIRKHKRQDGVPSLELTKEDAVKIQLAALQKNDDPYQDAGVELLYRFADLDPFARSKYFGWNLDLGQFTRFQRVFHIRPFSLLLRHRTAEYLSSLQVSELEWRQRVRITSVAKEQATFEFTLRQRLGGLYDGIFYTQALRAEDPSENALL</sequence>
<keyword evidence="2" id="KW-1185">Reference proteome</keyword>
<comment type="caution">
    <text evidence="1">The sequence shown here is derived from an EMBL/GenBank/DDBJ whole genome shotgun (WGS) entry which is preliminary data.</text>
</comment>
<dbReference type="PANTHER" id="PTHR35716:SF1">
    <property type="entry name" value="OS05G0574700 PROTEIN"/>
    <property type="match status" value="1"/>
</dbReference>
<organism evidence="1 2">
    <name type="scientific">Coccomyxa viridis</name>
    <dbReference type="NCBI Taxonomy" id="1274662"/>
    <lineage>
        <taxon>Eukaryota</taxon>
        <taxon>Viridiplantae</taxon>
        <taxon>Chlorophyta</taxon>
        <taxon>core chlorophytes</taxon>
        <taxon>Trebouxiophyceae</taxon>
        <taxon>Trebouxiophyceae incertae sedis</taxon>
        <taxon>Coccomyxaceae</taxon>
        <taxon>Coccomyxa</taxon>
    </lineage>
</organism>